<keyword evidence="2" id="KW-1185">Reference proteome</keyword>
<proteinExistence type="predicted"/>
<evidence type="ECO:0000313" key="1">
    <source>
        <dbReference type="EMBL" id="NBI54679.1"/>
    </source>
</evidence>
<dbReference type="Proteomes" id="UP000738517">
    <property type="component" value="Unassembled WGS sequence"/>
</dbReference>
<comment type="caution">
    <text evidence="1">The sequence shown here is derived from an EMBL/GenBank/DDBJ whole genome shotgun (WGS) entry which is preliminary data.</text>
</comment>
<accession>A0ABW9YNR0</accession>
<dbReference type="RefSeq" id="WP_160654966.1">
    <property type="nucleotide sequence ID" value="NZ_RSEJ01000022.1"/>
</dbReference>
<gene>
    <name evidence="1" type="ORF">EIZ48_19375</name>
</gene>
<protein>
    <submittedName>
        <fullName evidence="1">Uncharacterized protein</fullName>
    </submittedName>
</protein>
<reference evidence="1 2" key="1">
    <citation type="journal article" date="2017" name="Int. J. Syst. Evol. Microbiol.">
        <title>Photobacterium alginatilyticum sp. nov., a marine bacterium isolated from bottom seawater.</title>
        <authorList>
            <person name="Wang X."/>
            <person name="Wang Y."/>
            <person name="Yang X."/>
            <person name="Sun H."/>
            <person name="Li B."/>
            <person name="Zhang X.H."/>
        </authorList>
    </citation>
    <scope>NUCLEOTIDE SEQUENCE [LARGE SCALE GENOMIC DNA]</scope>
    <source>
        <strain evidence="1 2">P03D4</strain>
    </source>
</reference>
<dbReference type="EMBL" id="RSEJ01000022">
    <property type="protein sequence ID" value="NBI54679.1"/>
    <property type="molecule type" value="Genomic_DNA"/>
</dbReference>
<name>A0ABW9YNR0_9GAMM</name>
<organism evidence="1 2">
    <name type="scientific">Photobacterium alginatilyticum</name>
    <dbReference type="NCBI Taxonomy" id="1775171"/>
    <lineage>
        <taxon>Bacteria</taxon>
        <taxon>Pseudomonadati</taxon>
        <taxon>Pseudomonadota</taxon>
        <taxon>Gammaproteobacteria</taxon>
        <taxon>Vibrionales</taxon>
        <taxon>Vibrionaceae</taxon>
        <taxon>Photobacterium</taxon>
    </lineage>
</organism>
<sequence length="230" mass="26253">MKELNDIVTTKLATMIDDGSIEKMIEGQLEKLMQSTIKSAMESYSDFGKSLTRTIEMSIGTSLNQVSFPEYNHFVAQLVQEKYGQALDQQAAPLLEELLKNELSPVPEELDAQEMLEEVKRCWKESAHEAHAYEIEIDWDEHGEDTIFMTLKHPEFESDNIKVTFYNFRETDGNFHIGYISESDNRISGSISGATHAMGLAGYFYKLYCRKTKISGLQNIYGDNIEVCDY</sequence>
<evidence type="ECO:0000313" key="2">
    <source>
        <dbReference type="Proteomes" id="UP000738517"/>
    </source>
</evidence>